<dbReference type="InterPro" id="IPR011055">
    <property type="entry name" value="Dup_hybrid_motif"/>
</dbReference>
<comment type="cofactor">
    <cofactor evidence="1">
        <name>Zn(2+)</name>
        <dbReference type="ChEBI" id="CHEBI:29105"/>
    </cofactor>
</comment>
<dbReference type="Pfam" id="PF01551">
    <property type="entry name" value="Peptidase_M23"/>
    <property type="match status" value="1"/>
</dbReference>
<dbReference type="EMBL" id="BMZO01000009">
    <property type="protein sequence ID" value="GHC76086.1"/>
    <property type="molecule type" value="Genomic_DNA"/>
</dbReference>
<sequence>MIGEEPALVADGRKTPPDRREISIRWLSGTFLTGVISTLLMGVALSVALDGRQQLATPPEIAHIKVASTQGSGEQGKVGRIAPTRPIARAQDRRRMQVSTVTREGDREVVRTIPFAYVQMDLAAGHKTSRTYPDFDPLTVFANENANKAVAPTQLATGMIYGAKVESDMSIKTVDFPLEEANYDQQSELSSSEVEQVVRNTASLLNDGDIQLASLHYVDPQRFGETNLTLQALDAAFAVRVVPENMSIAARDDEAPPSPIYAEDIIPFKEERKITDAFTQAGYDGESMEGMAEAIAKLMNAPALKAGNVLRVGLEIRDEKARIVRTSIYQGTSHVLTIALNDRDQYVPANEPEVSDEIRMAFESSEPSAVSRPDLPSVYDGIYNTAYSYGMSREVTQQLVRLIAADVDLQARLTTQDRIEVFFSQPDNDGGMTEDSELLYVATDFSGKERRYYRYQTATGAIDYFDPEGRSARPFLLRNPVPNGRFTSGYGMRRHPILGYSRMHTGVDWAAPRGTPIIAPGDGVVEKAGWAGGYGRQTIIRHPNGYKTSFNHQSGIASGITAGAQVRQGQVIGYVGSTGQSTGNHLHYEVMVNDRRVDPMRVRLPVSRTLTDDDLEAFKNERERIDQLLKDSNDDPLFMASTNRVQG</sequence>
<reference evidence="9" key="1">
    <citation type="journal article" date="2014" name="Int. J. Syst. Evol. Microbiol.">
        <title>Complete genome sequence of Corynebacterium casei LMG S-19264T (=DSM 44701T), isolated from a smear-ripened cheese.</title>
        <authorList>
            <consortium name="US DOE Joint Genome Institute (JGI-PGF)"/>
            <person name="Walter F."/>
            <person name="Albersmeier A."/>
            <person name="Kalinowski J."/>
            <person name="Ruckert C."/>
        </authorList>
    </citation>
    <scope>NUCLEOTIDE SEQUENCE</scope>
    <source>
        <strain evidence="9">KCTC 42097</strain>
    </source>
</reference>
<keyword evidence="3" id="KW-0479">Metal-binding</keyword>
<keyword evidence="2" id="KW-0645">Protease</keyword>
<proteinExistence type="predicted"/>
<dbReference type="PANTHER" id="PTHR21666:SF288">
    <property type="entry name" value="CELL DIVISION PROTEIN YTFB"/>
    <property type="match status" value="1"/>
</dbReference>
<evidence type="ECO:0000256" key="1">
    <source>
        <dbReference type="ARBA" id="ARBA00001947"/>
    </source>
</evidence>
<keyword evidence="7" id="KW-0812">Transmembrane</keyword>
<gene>
    <name evidence="9" type="ORF">GCM10010136_26460</name>
</gene>
<keyword evidence="7" id="KW-1133">Transmembrane helix</keyword>
<dbReference type="GO" id="GO:0004222">
    <property type="term" value="F:metalloendopeptidase activity"/>
    <property type="evidence" value="ECO:0007669"/>
    <property type="project" value="TreeGrafter"/>
</dbReference>
<dbReference type="SUPFAM" id="SSF51261">
    <property type="entry name" value="Duplicated hybrid motif"/>
    <property type="match status" value="1"/>
</dbReference>
<protein>
    <submittedName>
        <fullName evidence="9">Peptidase M24</fullName>
    </submittedName>
</protein>
<dbReference type="GO" id="GO:0046872">
    <property type="term" value="F:metal ion binding"/>
    <property type="evidence" value="ECO:0007669"/>
    <property type="project" value="UniProtKB-KW"/>
</dbReference>
<accession>A0A8J3DK95</accession>
<keyword evidence="5" id="KW-0862">Zinc</keyword>
<comment type="caution">
    <text evidence="9">The sequence shown here is derived from an EMBL/GenBank/DDBJ whole genome shotgun (WGS) entry which is preliminary data.</text>
</comment>
<dbReference type="InterPro" id="IPR050570">
    <property type="entry name" value="Cell_wall_metabolism_enzyme"/>
</dbReference>
<keyword evidence="6" id="KW-0482">Metalloprotease</keyword>
<dbReference type="CDD" id="cd12797">
    <property type="entry name" value="M23_peptidase"/>
    <property type="match status" value="1"/>
</dbReference>
<keyword evidence="10" id="KW-1185">Reference proteome</keyword>
<evidence type="ECO:0000256" key="5">
    <source>
        <dbReference type="ARBA" id="ARBA00022833"/>
    </source>
</evidence>
<dbReference type="Gene3D" id="2.70.70.10">
    <property type="entry name" value="Glucose Permease (Domain IIA)"/>
    <property type="match status" value="1"/>
</dbReference>
<reference evidence="9" key="2">
    <citation type="submission" date="2020-09" db="EMBL/GenBank/DDBJ databases">
        <authorList>
            <person name="Sun Q."/>
            <person name="Kim S."/>
        </authorList>
    </citation>
    <scope>NUCLEOTIDE SEQUENCE</scope>
    <source>
        <strain evidence="9">KCTC 42097</strain>
    </source>
</reference>
<feature type="domain" description="M23ase beta-sheet core" evidence="8">
    <location>
        <begin position="502"/>
        <end position="599"/>
    </location>
</feature>
<evidence type="ECO:0000256" key="2">
    <source>
        <dbReference type="ARBA" id="ARBA00022670"/>
    </source>
</evidence>
<organism evidence="9 10">
    <name type="scientific">Limoniibacter endophyticus</name>
    <dbReference type="NCBI Taxonomy" id="1565040"/>
    <lineage>
        <taxon>Bacteria</taxon>
        <taxon>Pseudomonadati</taxon>
        <taxon>Pseudomonadota</taxon>
        <taxon>Alphaproteobacteria</taxon>
        <taxon>Hyphomicrobiales</taxon>
        <taxon>Bartonellaceae</taxon>
        <taxon>Limoniibacter</taxon>
    </lineage>
</organism>
<evidence type="ECO:0000313" key="10">
    <source>
        <dbReference type="Proteomes" id="UP000641137"/>
    </source>
</evidence>
<dbReference type="Gene3D" id="3.10.450.350">
    <property type="match status" value="1"/>
</dbReference>
<dbReference type="Proteomes" id="UP000641137">
    <property type="component" value="Unassembled WGS sequence"/>
</dbReference>
<evidence type="ECO:0000256" key="4">
    <source>
        <dbReference type="ARBA" id="ARBA00022801"/>
    </source>
</evidence>
<keyword evidence="4" id="KW-0378">Hydrolase</keyword>
<evidence type="ECO:0000256" key="3">
    <source>
        <dbReference type="ARBA" id="ARBA00022723"/>
    </source>
</evidence>
<dbReference type="GO" id="GO:0006508">
    <property type="term" value="P:proteolysis"/>
    <property type="evidence" value="ECO:0007669"/>
    <property type="project" value="UniProtKB-KW"/>
</dbReference>
<evidence type="ECO:0000313" key="9">
    <source>
        <dbReference type="EMBL" id="GHC76086.1"/>
    </source>
</evidence>
<dbReference type="AlphaFoldDB" id="A0A8J3DK95"/>
<keyword evidence="7" id="KW-0472">Membrane</keyword>
<feature type="transmembrane region" description="Helical" evidence="7">
    <location>
        <begin position="26"/>
        <end position="49"/>
    </location>
</feature>
<dbReference type="PANTHER" id="PTHR21666">
    <property type="entry name" value="PEPTIDASE-RELATED"/>
    <property type="match status" value="1"/>
</dbReference>
<evidence type="ECO:0000256" key="6">
    <source>
        <dbReference type="ARBA" id="ARBA00023049"/>
    </source>
</evidence>
<name>A0A8J3DK95_9HYPH</name>
<evidence type="ECO:0000259" key="8">
    <source>
        <dbReference type="Pfam" id="PF01551"/>
    </source>
</evidence>
<dbReference type="InterPro" id="IPR016047">
    <property type="entry name" value="M23ase_b-sheet_dom"/>
</dbReference>
<evidence type="ECO:0000256" key="7">
    <source>
        <dbReference type="SAM" id="Phobius"/>
    </source>
</evidence>